<comment type="caution">
    <text evidence="4">The sequence shown here is derived from an EMBL/GenBank/DDBJ whole genome shotgun (WGS) entry which is preliminary data.</text>
</comment>
<dbReference type="InterPro" id="IPR055592">
    <property type="entry name" value="DUF7168"/>
</dbReference>
<name>A0ABV3JSC8_STRON</name>
<accession>A0ABV3JSC8</accession>
<dbReference type="Pfam" id="PF10979">
    <property type="entry name" value="DUF2786"/>
    <property type="match status" value="1"/>
</dbReference>
<evidence type="ECO:0000259" key="2">
    <source>
        <dbReference type="Pfam" id="PF10979"/>
    </source>
</evidence>
<feature type="region of interest" description="Disordered" evidence="1">
    <location>
        <begin position="383"/>
        <end position="409"/>
    </location>
</feature>
<organism evidence="4 5">
    <name type="scientific">Streptomyces orinoci</name>
    <name type="common">Streptoverticillium orinoci</name>
    <dbReference type="NCBI Taxonomy" id="67339"/>
    <lineage>
        <taxon>Bacteria</taxon>
        <taxon>Bacillati</taxon>
        <taxon>Actinomycetota</taxon>
        <taxon>Actinomycetes</taxon>
        <taxon>Kitasatosporales</taxon>
        <taxon>Streptomycetaceae</taxon>
        <taxon>Streptomyces</taxon>
    </lineage>
</organism>
<evidence type="ECO:0000313" key="4">
    <source>
        <dbReference type="EMBL" id="MEV5505744.1"/>
    </source>
</evidence>
<proteinExistence type="predicted"/>
<dbReference type="Pfam" id="PF23771">
    <property type="entry name" value="DUF7168"/>
    <property type="match status" value="1"/>
</dbReference>
<dbReference type="InterPro" id="IPR024498">
    <property type="entry name" value="DUF2786"/>
</dbReference>
<evidence type="ECO:0000313" key="5">
    <source>
        <dbReference type="Proteomes" id="UP001552594"/>
    </source>
</evidence>
<reference evidence="4 5" key="1">
    <citation type="submission" date="2024-06" db="EMBL/GenBank/DDBJ databases">
        <title>The Natural Products Discovery Center: Release of the First 8490 Sequenced Strains for Exploring Actinobacteria Biosynthetic Diversity.</title>
        <authorList>
            <person name="Kalkreuter E."/>
            <person name="Kautsar S.A."/>
            <person name="Yang D."/>
            <person name="Bader C.D."/>
            <person name="Teijaro C.N."/>
            <person name="Fluegel L."/>
            <person name="Davis C.M."/>
            <person name="Simpson J.R."/>
            <person name="Lauterbach L."/>
            <person name="Steele A.D."/>
            <person name="Gui C."/>
            <person name="Meng S."/>
            <person name="Li G."/>
            <person name="Viehrig K."/>
            <person name="Ye F."/>
            <person name="Su P."/>
            <person name="Kiefer A.F."/>
            <person name="Nichols A."/>
            <person name="Cepeda A.J."/>
            <person name="Yan W."/>
            <person name="Fan B."/>
            <person name="Jiang Y."/>
            <person name="Adhikari A."/>
            <person name="Zheng C.-J."/>
            <person name="Schuster L."/>
            <person name="Cowan T.M."/>
            <person name="Smanski M.J."/>
            <person name="Chevrette M.G."/>
            <person name="De Carvalho L.P.S."/>
            <person name="Shen B."/>
        </authorList>
    </citation>
    <scope>NUCLEOTIDE SEQUENCE [LARGE SCALE GENOMIC DNA]</scope>
    <source>
        <strain evidence="4 5">NPDC052347</strain>
    </source>
</reference>
<dbReference type="EMBL" id="JBFAUK010000003">
    <property type="protein sequence ID" value="MEV5505744.1"/>
    <property type="molecule type" value="Genomic_DNA"/>
</dbReference>
<keyword evidence="5" id="KW-1185">Reference proteome</keyword>
<gene>
    <name evidence="4" type="ORF">AB0L16_04605</name>
</gene>
<feature type="domain" description="DUF7168" evidence="3">
    <location>
        <begin position="247"/>
        <end position="363"/>
    </location>
</feature>
<dbReference type="RefSeq" id="WP_241561415.1">
    <property type="nucleotide sequence ID" value="NZ_JBFAUK010000003.1"/>
</dbReference>
<protein>
    <submittedName>
        <fullName evidence="4">DUF2786 domain-containing protein</fullName>
    </submittedName>
</protein>
<dbReference type="Proteomes" id="UP001552594">
    <property type="component" value="Unassembled WGS sequence"/>
</dbReference>
<sequence>MTQPSDAAVRDAVRALRTVAPDADALEDAVYAAASTLAATPGGWPDTASALSRAFDAALRHAWEGGWQPADVDRLARRRLDAVAAELCRAAIRAEARHYTAATLPPRWAAQLRELGGGPVEADLDALARRRRLTRFETAAHALTALHLIDTLPRIGAIGPLPGAPVAPARPASVPPKTLSRIRALLAKAESTDYAEEAEALSAKAQELMARHCLDEALLAATAEGPSPGGPAACRIGVEGPYEGAKALLLDAVATANHCQSVWSGEHGFATLVGFESDLELSELMYTSLLVQATAAMRGAADALPRALGSARAGGTPISRGRSRRTRDFRESFLIAYAGRIGDRLAAAVREVTERESRAEALPVLAAREVAVGEATGRLFPRTTAHRLKGRDPEGWASGVRAADRARLR</sequence>
<feature type="domain" description="DUF2786" evidence="2">
    <location>
        <begin position="177"/>
        <end position="215"/>
    </location>
</feature>
<evidence type="ECO:0000256" key="1">
    <source>
        <dbReference type="SAM" id="MobiDB-lite"/>
    </source>
</evidence>
<evidence type="ECO:0000259" key="3">
    <source>
        <dbReference type="Pfam" id="PF23771"/>
    </source>
</evidence>